<comment type="cofactor">
    <cofactor evidence="2 11">
        <name>Mg(2+)</name>
        <dbReference type="ChEBI" id="CHEBI:18420"/>
    </cofactor>
</comment>
<dbReference type="SUPFAM" id="SSF53613">
    <property type="entry name" value="Ribokinase-like"/>
    <property type="match status" value="1"/>
</dbReference>
<evidence type="ECO:0000256" key="4">
    <source>
        <dbReference type="ARBA" id="ARBA00022679"/>
    </source>
</evidence>
<dbReference type="GO" id="GO:0009229">
    <property type="term" value="P:thiamine diphosphate biosynthetic process"/>
    <property type="evidence" value="ECO:0007669"/>
    <property type="project" value="UniProtKB-UniRule"/>
</dbReference>
<accession>A0A5P6VME3</accession>
<dbReference type="GO" id="GO:0005524">
    <property type="term" value="F:ATP binding"/>
    <property type="evidence" value="ECO:0007669"/>
    <property type="project" value="UniProtKB-UniRule"/>
</dbReference>
<dbReference type="GO" id="GO:0004417">
    <property type="term" value="F:hydroxyethylthiazole kinase activity"/>
    <property type="evidence" value="ECO:0007669"/>
    <property type="project" value="UniProtKB-UniRule"/>
</dbReference>
<dbReference type="Proteomes" id="UP000327030">
    <property type="component" value="Chromosome 1"/>
</dbReference>
<keyword evidence="4 11" id="KW-0808">Transferase</keyword>
<feature type="binding site" evidence="11">
    <location>
        <position position="159"/>
    </location>
    <ligand>
        <name>ATP</name>
        <dbReference type="ChEBI" id="CHEBI:30616"/>
    </ligand>
</feature>
<evidence type="ECO:0000256" key="8">
    <source>
        <dbReference type="ARBA" id="ARBA00022840"/>
    </source>
</evidence>
<dbReference type="PIRSF" id="PIRSF000513">
    <property type="entry name" value="Thz_kinase"/>
    <property type="match status" value="1"/>
</dbReference>
<evidence type="ECO:0000256" key="9">
    <source>
        <dbReference type="ARBA" id="ARBA00022842"/>
    </source>
</evidence>
<dbReference type="AlphaFoldDB" id="A0A5P6VME3"/>
<proteinExistence type="inferred from homology"/>
<dbReference type="EMBL" id="CP043028">
    <property type="protein sequence ID" value="QFJ53823.1"/>
    <property type="molecule type" value="Genomic_DNA"/>
</dbReference>
<dbReference type="PRINTS" id="PR01099">
    <property type="entry name" value="HYETHTZKNASE"/>
</dbReference>
<feature type="binding site" evidence="11">
    <location>
        <position position="111"/>
    </location>
    <ligand>
        <name>ATP</name>
        <dbReference type="ChEBI" id="CHEBI:30616"/>
    </ligand>
</feature>
<dbReference type="Pfam" id="PF02110">
    <property type="entry name" value="HK"/>
    <property type="match status" value="1"/>
</dbReference>
<gene>
    <name evidence="11 12" type="primary">thiM</name>
    <name evidence="12" type="ORF">FXF36_02545</name>
</gene>
<dbReference type="GO" id="GO:0000287">
    <property type="term" value="F:magnesium ion binding"/>
    <property type="evidence" value="ECO:0007669"/>
    <property type="project" value="UniProtKB-UniRule"/>
</dbReference>
<dbReference type="InterPro" id="IPR029056">
    <property type="entry name" value="Ribokinase-like"/>
</dbReference>
<dbReference type="GO" id="GO:0009228">
    <property type="term" value="P:thiamine biosynthetic process"/>
    <property type="evidence" value="ECO:0007669"/>
    <property type="project" value="UniProtKB-KW"/>
</dbReference>
<feature type="binding site" evidence="11">
    <location>
        <position position="35"/>
    </location>
    <ligand>
        <name>substrate</name>
    </ligand>
</feature>
<dbReference type="HAMAP" id="MF_00228">
    <property type="entry name" value="Thz_kinase"/>
    <property type="match status" value="1"/>
</dbReference>
<dbReference type="OrthoDB" id="9778146at2"/>
<keyword evidence="5 11" id="KW-0479">Metal-binding</keyword>
<dbReference type="KEGG" id="pxv:FXF36_02545"/>
<reference evidence="13" key="1">
    <citation type="submission" date="2019-08" db="EMBL/GenBank/DDBJ databases">
        <title>Complete Genome Sequence of the Polysaccharide-Degrading Rumen Bacterium Pseudobutyrivibrio xylanivorans MA3014.</title>
        <authorList>
            <person name="Palevich N."/>
            <person name="Maclean P.H."/>
            <person name="Kelly W.J."/>
            <person name="Leahy S.C."/>
            <person name="Rakonjac J."/>
            <person name="Attwood G.T."/>
        </authorList>
    </citation>
    <scope>NUCLEOTIDE SEQUENCE [LARGE SCALE GENOMIC DNA]</scope>
    <source>
        <strain evidence="13">MA3014</strain>
    </source>
</reference>
<evidence type="ECO:0000256" key="2">
    <source>
        <dbReference type="ARBA" id="ARBA00001946"/>
    </source>
</evidence>
<evidence type="ECO:0000256" key="5">
    <source>
        <dbReference type="ARBA" id="ARBA00022723"/>
    </source>
</evidence>
<comment type="catalytic activity">
    <reaction evidence="1 11">
        <text>5-(2-hydroxyethyl)-4-methylthiazole + ATP = 4-methyl-5-(2-phosphooxyethyl)-thiazole + ADP + H(+)</text>
        <dbReference type="Rhea" id="RHEA:24212"/>
        <dbReference type="ChEBI" id="CHEBI:15378"/>
        <dbReference type="ChEBI" id="CHEBI:17957"/>
        <dbReference type="ChEBI" id="CHEBI:30616"/>
        <dbReference type="ChEBI" id="CHEBI:58296"/>
        <dbReference type="ChEBI" id="CHEBI:456216"/>
        <dbReference type="EC" id="2.7.1.50"/>
    </reaction>
</comment>
<keyword evidence="8 11" id="KW-0067">ATP-binding</keyword>
<comment type="pathway">
    <text evidence="3 11">Cofactor biosynthesis; thiamine diphosphate biosynthesis; 4-methyl-5-(2-phosphoethyl)-thiazole from 5-(2-hydroxyethyl)-4-methylthiazole: step 1/1.</text>
</comment>
<evidence type="ECO:0000256" key="3">
    <source>
        <dbReference type="ARBA" id="ARBA00004868"/>
    </source>
</evidence>
<evidence type="ECO:0000313" key="13">
    <source>
        <dbReference type="Proteomes" id="UP000327030"/>
    </source>
</evidence>
<keyword evidence="9 11" id="KW-0460">Magnesium</keyword>
<comment type="function">
    <text evidence="11">Catalyzes the phosphorylation of the hydroxyl group of 4-methyl-5-beta-hydroxyethylthiazole (THZ).</text>
</comment>
<evidence type="ECO:0000256" key="7">
    <source>
        <dbReference type="ARBA" id="ARBA00022777"/>
    </source>
</evidence>
<protein>
    <recommendedName>
        <fullName evidence="11">Hydroxyethylthiazole kinase</fullName>
        <ecNumber evidence="11">2.7.1.50</ecNumber>
    </recommendedName>
    <alternativeName>
        <fullName evidence="11">4-methyl-5-beta-hydroxyethylthiazole kinase</fullName>
        <shortName evidence="11">TH kinase</shortName>
        <shortName evidence="11">Thz kinase</shortName>
    </alternativeName>
</protein>
<evidence type="ECO:0000256" key="10">
    <source>
        <dbReference type="ARBA" id="ARBA00022977"/>
    </source>
</evidence>
<dbReference type="NCBIfam" id="NF006830">
    <property type="entry name" value="PRK09355.1"/>
    <property type="match status" value="1"/>
</dbReference>
<name>A0A5P6VME3_PSEXY</name>
<evidence type="ECO:0000313" key="12">
    <source>
        <dbReference type="EMBL" id="QFJ53823.1"/>
    </source>
</evidence>
<evidence type="ECO:0000256" key="11">
    <source>
        <dbReference type="HAMAP-Rule" id="MF_00228"/>
    </source>
</evidence>
<keyword evidence="7 11" id="KW-0418">Kinase</keyword>
<keyword evidence="6 11" id="KW-0547">Nucleotide-binding</keyword>
<dbReference type="EC" id="2.7.1.50" evidence="11"/>
<dbReference type="UniPathway" id="UPA00060">
    <property type="reaction ID" value="UER00139"/>
</dbReference>
<keyword evidence="10 11" id="KW-0784">Thiamine biosynthesis</keyword>
<evidence type="ECO:0000256" key="6">
    <source>
        <dbReference type="ARBA" id="ARBA00022741"/>
    </source>
</evidence>
<dbReference type="InterPro" id="IPR000417">
    <property type="entry name" value="Hyethyz_kinase"/>
</dbReference>
<comment type="similarity">
    <text evidence="11">Belongs to the Thz kinase family.</text>
</comment>
<evidence type="ECO:0000256" key="1">
    <source>
        <dbReference type="ARBA" id="ARBA00001771"/>
    </source>
</evidence>
<feature type="binding site" evidence="11">
    <location>
        <position position="186"/>
    </location>
    <ligand>
        <name>substrate</name>
    </ligand>
</feature>
<organism evidence="12 13">
    <name type="scientific">Pseudobutyrivibrio xylanivorans</name>
    <dbReference type="NCBI Taxonomy" id="185007"/>
    <lineage>
        <taxon>Bacteria</taxon>
        <taxon>Bacillati</taxon>
        <taxon>Bacillota</taxon>
        <taxon>Clostridia</taxon>
        <taxon>Lachnospirales</taxon>
        <taxon>Lachnospiraceae</taxon>
        <taxon>Pseudobutyrivibrio</taxon>
    </lineage>
</organism>
<dbReference type="CDD" id="cd01170">
    <property type="entry name" value="THZ_kinase"/>
    <property type="match status" value="1"/>
</dbReference>
<sequence>MERENRKPLIHCITNPIAMNQSANTILALGARPIMAEHPLEVEEITETADALLLNLGNISDTRMEAMEKAIAVANAKGIPVVLDAVGVACSGLRRNFAKQLIIQHKCRVIKGNYSELMALYDDSYRSSGVDAGQDISVSHMKDIDSKLAEQYKCIILSTGKTDLISYEGKVISVEGGCAELSSVTGTGCMLGAIIATGLAFDNSPVSVEKACRFFKSCGVKARTDKGSGTFMVNLLDKIGEKDGF</sequence>
<dbReference type="Gene3D" id="3.40.1190.20">
    <property type="match status" value="1"/>
</dbReference>
<dbReference type="RefSeq" id="WP_151622319.1">
    <property type="nucleotide sequence ID" value="NZ_CP043028.1"/>
</dbReference>